<keyword evidence="5" id="KW-0175">Coiled coil</keyword>
<feature type="compositionally biased region" description="Basic and acidic residues" evidence="6">
    <location>
        <begin position="876"/>
        <end position="890"/>
    </location>
</feature>
<reference evidence="9" key="1">
    <citation type="submission" date="2025-08" db="UniProtKB">
        <authorList>
            <consortium name="Ensembl"/>
        </authorList>
    </citation>
    <scope>IDENTIFICATION</scope>
</reference>
<dbReference type="Gene3D" id="1.20.1410.10">
    <property type="entry name" value="I/LWEQ domain"/>
    <property type="match status" value="2"/>
</dbReference>
<dbReference type="PANTHER" id="PTHR10407:SF10">
    <property type="entry name" value="HUNTINGTIN-INTERACTING PROTEIN 1-RELATED PROTEIN"/>
    <property type="match status" value="1"/>
</dbReference>
<dbReference type="InterPro" id="IPR008942">
    <property type="entry name" value="ENTH_VHS"/>
</dbReference>
<dbReference type="GeneTree" id="ENSGT00940000153594"/>
<reference evidence="9" key="2">
    <citation type="submission" date="2025-09" db="UniProtKB">
        <authorList>
            <consortium name="Ensembl"/>
        </authorList>
    </citation>
    <scope>IDENTIFICATION</scope>
</reference>
<evidence type="ECO:0000256" key="2">
    <source>
        <dbReference type="ARBA" id="ARBA00010135"/>
    </source>
</evidence>
<feature type="region of interest" description="Disordered" evidence="6">
    <location>
        <begin position="876"/>
        <end position="924"/>
    </location>
</feature>
<dbReference type="InterPro" id="IPR013809">
    <property type="entry name" value="ENTH"/>
</dbReference>
<dbReference type="SMART" id="SM00307">
    <property type="entry name" value="ILWEQ"/>
    <property type="match status" value="1"/>
</dbReference>
<dbReference type="GO" id="GO:0032051">
    <property type="term" value="F:clathrin light chain binding"/>
    <property type="evidence" value="ECO:0007669"/>
    <property type="project" value="TreeGrafter"/>
</dbReference>
<evidence type="ECO:0000256" key="4">
    <source>
        <dbReference type="ARBA" id="ARBA00023203"/>
    </source>
</evidence>
<dbReference type="GO" id="GO:0007015">
    <property type="term" value="P:actin filament organization"/>
    <property type="evidence" value="ECO:0007669"/>
    <property type="project" value="TreeGrafter"/>
</dbReference>
<dbReference type="GO" id="GO:0051015">
    <property type="term" value="F:actin filament binding"/>
    <property type="evidence" value="ECO:0007669"/>
    <property type="project" value="TreeGrafter"/>
</dbReference>
<protein>
    <recommendedName>
        <fullName evidence="11">I/LWEQ domain-containing protein</fullName>
    </recommendedName>
</protein>
<dbReference type="AlphaFoldDB" id="A0A8C5F9M6"/>
<dbReference type="SUPFAM" id="SSF109885">
    <property type="entry name" value="I/LWEQ domain"/>
    <property type="match status" value="1"/>
</dbReference>
<dbReference type="PROSITE" id="PS50945">
    <property type="entry name" value="I_LWEQ"/>
    <property type="match status" value="1"/>
</dbReference>
<feature type="coiled-coil region" evidence="5">
    <location>
        <begin position="844"/>
        <end position="873"/>
    </location>
</feature>
<dbReference type="PANTHER" id="PTHR10407">
    <property type="entry name" value="HUNTINGTIN INTERACTING PROTEIN 1"/>
    <property type="match status" value="1"/>
</dbReference>
<evidence type="ECO:0000256" key="5">
    <source>
        <dbReference type="SAM" id="Coils"/>
    </source>
</evidence>
<feature type="domain" description="I/LWEQ" evidence="8">
    <location>
        <begin position="653"/>
        <end position="878"/>
    </location>
</feature>
<dbReference type="InterPro" id="IPR002558">
    <property type="entry name" value="ILWEQ_dom"/>
</dbReference>
<dbReference type="OMA" id="YLCLKME"/>
<dbReference type="GO" id="GO:0048268">
    <property type="term" value="P:clathrin coat assembly"/>
    <property type="evidence" value="ECO:0007669"/>
    <property type="project" value="TreeGrafter"/>
</dbReference>
<keyword evidence="10" id="KW-1185">Reference proteome</keyword>
<dbReference type="GO" id="GO:0043325">
    <property type="term" value="F:phosphatidylinositol-3,4-bisphosphate binding"/>
    <property type="evidence" value="ECO:0007669"/>
    <property type="project" value="TreeGrafter"/>
</dbReference>
<dbReference type="GO" id="GO:0006897">
    <property type="term" value="P:endocytosis"/>
    <property type="evidence" value="ECO:0007669"/>
    <property type="project" value="UniProtKB-KW"/>
</dbReference>
<proteinExistence type="inferred from homology"/>
<dbReference type="GO" id="GO:0080025">
    <property type="term" value="F:phosphatidylinositol-3,5-bisphosphate binding"/>
    <property type="evidence" value="ECO:0007669"/>
    <property type="project" value="TreeGrafter"/>
</dbReference>
<keyword evidence="4" id="KW-0009">Actin-binding</keyword>
<keyword evidence="3" id="KW-0963">Cytoplasm</keyword>
<dbReference type="InterPro" id="IPR011417">
    <property type="entry name" value="ANTH_dom"/>
</dbReference>
<feature type="domain" description="ENTH" evidence="7">
    <location>
        <begin position="1"/>
        <end position="111"/>
    </location>
</feature>
<dbReference type="Gene3D" id="1.25.40.90">
    <property type="match status" value="1"/>
</dbReference>
<feature type="region of interest" description="Disordered" evidence="6">
    <location>
        <begin position="252"/>
        <end position="282"/>
    </location>
</feature>
<dbReference type="Ensembl" id="ENSGMOT00000020048.2">
    <property type="protein sequence ID" value="ENSGMOP00000019571.2"/>
    <property type="gene ID" value="ENSGMOG00000017913.2"/>
</dbReference>
<evidence type="ECO:0008006" key="11">
    <source>
        <dbReference type="Google" id="ProtNLM"/>
    </source>
</evidence>
<evidence type="ECO:0000313" key="9">
    <source>
        <dbReference type="Ensembl" id="ENSGMOP00000019571.2"/>
    </source>
</evidence>
<dbReference type="Pfam" id="PF07651">
    <property type="entry name" value="ANTH"/>
    <property type="match status" value="1"/>
</dbReference>
<dbReference type="GO" id="GO:0030864">
    <property type="term" value="C:cortical actin cytoskeleton"/>
    <property type="evidence" value="ECO:0007669"/>
    <property type="project" value="TreeGrafter"/>
</dbReference>
<dbReference type="SMART" id="SM00273">
    <property type="entry name" value="ENTH"/>
    <property type="match status" value="1"/>
</dbReference>
<evidence type="ECO:0000313" key="10">
    <source>
        <dbReference type="Proteomes" id="UP000694546"/>
    </source>
</evidence>
<dbReference type="InterPro" id="IPR030224">
    <property type="entry name" value="Sla2_fam"/>
</dbReference>
<comment type="subcellular location">
    <subcellularLocation>
        <location evidence="1">Cytoplasm</location>
    </subcellularLocation>
</comment>
<dbReference type="Pfam" id="PF01608">
    <property type="entry name" value="I_LWEQ"/>
    <property type="match status" value="1"/>
</dbReference>
<name>A0A8C5F9M6_GADMO</name>
<accession>A0A8C5F9M6</accession>
<dbReference type="GO" id="GO:0035615">
    <property type="term" value="F:clathrin adaptor activity"/>
    <property type="evidence" value="ECO:0007669"/>
    <property type="project" value="TreeGrafter"/>
</dbReference>
<dbReference type="SUPFAM" id="SSF48464">
    <property type="entry name" value="ENTH/VHS domain"/>
    <property type="match status" value="1"/>
</dbReference>
<feature type="coiled-coil region" evidence="5">
    <location>
        <begin position="317"/>
        <end position="344"/>
    </location>
</feature>
<organism evidence="9 10">
    <name type="scientific">Gadus morhua</name>
    <name type="common">Atlantic cod</name>
    <dbReference type="NCBI Taxonomy" id="8049"/>
    <lineage>
        <taxon>Eukaryota</taxon>
        <taxon>Metazoa</taxon>
        <taxon>Chordata</taxon>
        <taxon>Craniata</taxon>
        <taxon>Vertebrata</taxon>
        <taxon>Euteleostomi</taxon>
        <taxon>Actinopterygii</taxon>
        <taxon>Neopterygii</taxon>
        <taxon>Teleostei</taxon>
        <taxon>Neoteleostei</taxon>
        <taxon>Acanthomorphata</taxon>
        <taxon>Zeiogadaria</taxon>
        <taxon>Gadariae</taxon>
        <taxon>Gadiformes</taxon>
        <taxon>Gadoidei</taxon>
        <taxon>Gadidae</taxon>
        <taxon>Gadus</taxon>
    </lineage>
</organism>
<dbReference type="GO" id="GO:0030136">
    <property type="term" value="C:clathrin-coated vesicle"/>
    <property type="evidence" value="ECO:0007669"/>
    <property type="project" value="TreeGrafter"/>
</dbReference>
<evidence type="ECO:0000256" key="3">
    <source>
        <dbReference type="ARBA" id="ARBA00022490"/>
    </source>
</evidence>
<evidence type="ECO:0000259" key="8">
    <source>
        <dbReference type="PROSITE" id="PS50945"/>
    </source>
</evidence>
<evidence type="ECO:0000256" key="6">
    <source>
        <dbReference type="SAM" id="MobiDB-lite"/>
    </source>
</evidence>
<dbReference type="Proteomes" id="UP000694546">
    <property type="component" value="Chromosome 19"/>
</dbReference>
<evidence type="ECO:0000256" key="1">
    <source>
        <dbReference type="ARBA" id="ARBA00004496"/>
    </source>
</evidence>
<comment type="similarity">
    <text evidence="2">Belongs to the SLA2 family.</text>
</comment>
<dbReference type="PROSITE" id="PS50942">
    <property type="entry name" value="ENTH"/>
    <property type="match status" value="1"/>
</dbReference>
<dbReference type="InterPro" id="IPR035964">
    <property type="entry name" value="I/LWEQ_dom_sf"/>
</dbReference>
<sequence>AAETPLKEKYARNIILGTHKESGATTFMSYCQNLPLSSSSVISWKYCYMLHKVLRDGHPNAVRDCNRRSRNVRDMGILWGNLHDRYGHLVALSAKYLCLKMEFHVKVHSTTYIPLKSPFKAIYVVSMIIAALFDFRSLPIFVDAIGAKSTTASGQCRLAPLIPVILDSSFLYHFSVILLFKLHSISPDSLLGHRERFRDLFTSLTEFYNRTREIEFFKTIIQIPDLPDSPPNFLRAAAFAEYKRPVVVVGDGEPHEEEEAGGQPEPRDAPQNQQVQGWDVRTSRRTDLLHRGSLGQRETEILRKELLVLKPELQLIKTEAQRCVMELKGQVNRLEAQLEEQTTHKQMALVGNEQLRMEVEALRCTGVANAGAQVGYKEADSEYKQNIELLKQNKCVNSRTNVYLQNRCVSPNVRPHKAVSLTRPVPLQEGSQLSGLLAGLQAERDMLLRSASDKDAELSSLRQQAHSLQSSLDQERDRHNREMEALRACREGELTRKLQEEQFCLLQCAVVEAEGIVLDAMAKIDDPIHVRCTSSPDYLVSRAEVALGSIDKMHQNQLVYMGNMSDASGLLRAVTQFSHLAADTIVNGAAASHSAPTDHADRLTDGCRDCSAHCLQFLKELKLQSTLPRADPTAMRYAVQRILALGQELQPRGRDVLKEEMGDMVDKEMVATSTAIEEAVLRMDEIMSQARRDTTGIKLEVNQRSVIRFLRKPPLISLQGAASADEFYAKNSRWTEGLISASKAVGWGATQILESADRVVSHNGKYEELIACSHEIAASTAQLVASSKVKADRNNKKLYTLQQASRHVNDMTAVVVTSTKHGQQQVTEKTPMDFTGRSLIKLKKMEMEAQVKVLELESELEQERVRLGELRKKHYDMAGDHQGEPERGGDGDGADSFPPPPPPTLLPELPSAQTQLSPVDDGIY</sequence>
<evidence type="ECO:0000259" key="7">
    <source>
        <dbReference type="PROSITE" id="PS50942"/>
    </source>
</evidence>
<dbReference type="Gene3D" id="1.20.5.1700">
    <property type="match status" value="1"/>
</dbReference>